<dbReference type="PANTHER" id="PTHR10509">
    <property type="entry name" value="O-METHYLTRANSFERASE-RELATED"/>
    <property type="match status" value="1"/>
</dbReference>
<dbReference type="PANTHER" id="PTHR10509:SF14">
    <property type="entry name" value="CAFFEOYL-COA O-METHYLTRANSFERASE 3-RELATED"/>
    <property type="match status" value="1"/>
</dbReference>
<keyword evidence="5" id="KW-1185">Reference proteome</keyword>
<dbReference type="GO" id="GO:0008168">
    <property type="term" value="F:methyltransferase activity"/>
    <property type="evidence" value="ECO:0007669"/>
    <property type="project" value="UniProtKB-KW"/>
</dbReference>
<dbReference type="InterPro" id="IPR050362">
    <property type="entry name" value="Cation-dep_OMT"/>
</dbReference>
<evidence type="ECO:0000313" key="5">
    <source>
        <dbReference type="Proteomes" id="UP001389717"/>
    </source>
</evidence>
<dbReference type="PROSITE" id="PS51682">
    <property type="entry name" value="SAM_OMT_I"/>
    <property type="match status" value="1"/>
</dbReference>
<sequence>MMTKKGWQEVDHYFTTKLHNQDEVMEAAIKANEEAELPSIDVAPNQGKMLHLLAKMKGAKHILEIGTLGGYSSIWMAKALPENGTLITLEYSEKHAEVARKNIKLAGLDNKIEVLVGAALDTLPSLKDKKFDFIFIDADKKNNPHYIKWAFELSKPGTVIITDNVVRGGKVTDAASEDENIKGIREFVDLLSENERIDSTAIQTVGTKGYDGFVISIVKE</sequence>
<dbReference type="EMBL" id="JBBYAF010000005">
    <property type="protein sequence ID" value="MEL3971478.1"/>
    <property type="molecule type" value="Genomic_DNA"/>
</dbReference>
<evidence type="ECO:0000256" key="1">
    <source>
        <dbReference type="ARBA" id="ARBA00022603"/>
    </source>
</evidence>
<dbReference type="InterPro" id="IPR002935">
    <property type="entry name" value="SAM_O-MeTrfase"/>
</dbReference>
<gene>
    <name evidence="4" type="ORF">AAEO50_04225</name>
</gene>
<accession>A0ABU9K995</accession>
<dbReference type="InterPro" id="IPR029063">
    <property type="entry name" value="SAM-dependent_MTases_sf"/>
</dbReference>
<dbReference type="SUPFAM" id="SSF53335">
    <property type="entry name" value="S-adenosyl-L-methionine-dependent methyltransferases"/>
    <property type="match status" value="1"/>
</dbReference>
<dbReference type="Gene3D" id="3.40.50.150">
    <property type="entry name" value="Vaccinia Virus protein VP39"/>
    <property type="match status" value="1"/>
</dbReference>
<dbReference type="Proteomes" id="UP001389717">
    <property type="component" value="Unassembled WGS sequence"/>
</dbReference>
<comment type="caution">
    <text evidence="4">The sequence shown here is derived from an EMBL/GenBank/DDBJ whole genome shotgun (WGS) entry which is preliminary data.</text>
</comment>
<name>A0ABU9K995_9BACI</name>
<keyword evidence="2 4" id="KW-0808">Transferase</keyword>
<keyword evidence="3" id="KW-0949">S-adenosyl-L-methionine</keyword>
<organism evidence="4 5">
    <name type="scientific">Rossellomorea oryzaecorticis</name>
    <dbReference type="NCBI Taxonomy" id="1396505"/>
    <lineage>
        <taxon>Bacteria</taxon>
        <taxon>Bacillati</taxon>
        <taxon>Bacillota</taxon>
        <taxon>Bacilli</taxon>
        <taxon>Bacillales</taxon>
        <taxon>Bacillaceae</taxon>
        <taxon>Rossellomorea</taxon>
    </lineage>
</organism>
<evidence type="ECO:0000313" key="4">
    <source>
        <dbReference type="EMBL" id="MEL3971478.1"/>
    </source>
</evidence>
<protein>
    <submittedName>
        <fullName evidence="4">O-methyltransferase</fullName>
        <ecNumber evidence="4">2.1.1.-</ecNumber>
    </submittedName>
</protein>
<reference evidence="4 5" key="1">
    <citation type="submission" date="2024-04" db="EMBL/GenBank/DDBJ databases">
        <title>Bacillus oryzaecorticis sp. nov., a moderately halophilic bacterium isolated from rice husks.</title>
        <authorList>
            <person name="Zhu H.-S."/>
        </authorList>
    </citation>
    <scope>NUCLEOTIDE SEQUENCE [LARGE SCALE GENOMIC DNA]</scope>
    <source>
        <strain evidence="4 5">ZC255</strain>
    </source>
</reference>
<dbReference type="EC" id="2.1.1.-" evidence="4"/>
<proteinExistence type="predicted"/>
<dbReference type="CDD" id="cd02440">
    <property type="entry name" value="AdoMet_MTases"/>
    <property type="match status" value="1"/>
</dbReference>
<dbReference type="GO" id="GO:0032259">
    <property type="term" value="P:methylation"/>
    <property type="evidence" value="ECO:0007669"/>
    <property type="project" value="UniProtKB-KW"/>
</dbReference>
<evidence type="ECO:0000256" key="3">
    <source>
        <dbReference type="ARBA" id="ARBA00022691"/>
    </source>
</evidence>
<keyword evidence="1 4" id="KW-0489">Methyltransferase</keyword>
<dbReference type="Pfam" id="PF01596">
    <property type="entry name" value="Methyltransf_3"/>
    <property type="match status" value="1"/>
</dbReference>
<evidence type="ECO:0000256" key="2">
    <source>
        <dbReference type="ARBA" id="ARBA00022679"/>
    </source>
</evidence>